<sequence>MSLNANYQKLEPGDEVRLLEIDGQAFGLDEVLYFHGYNVPHTAAEILAAGGDLDKLPAKSIWWQGREYKAWPCEIEGIESSTTGSDAQPTLRVGNIDGKISALCLHYDDLALARVVIHDTQKQYLDAKNFPEGNASADPTQEKRRLFFIDVKHYEDDEKVEFTLSSPFALQGMMIPTRQLHAICTWCIRNQYRSGNGCDYAGTRYFDRNNQPVDDPSQDVCNGTLTACELRHGENSELPFGGFPGTSLIRS</sequence>
<proteinExistence type="predicted"/>
<name>A0A0H3HCP8_KLEM8</name>
<dbReference type="HOGENOM" id="CLU_077143_0_1_6"/>
<dbReference type="AlphaFoldDB" id="A0A0H3HCP8"/>
<dbReference type="GO" id="GO:0030430">
    <property type="term" value="C:host cell cytoplasm"/>
    <property type="evidence" value="ECO:0007669"/>
    <property type="project" value="InterPro"/>
</dbReference>
<dbReference type="GO" id="GO:0046718">
    <property type="term" value="P:symbiont entry into host cell"/>
    <property type="evidence" value="ECO:0007669"/>
    <property type="project" value="InterPro"/>
</dbReference>
<dbReference type="PATRIC" id="fig|1006551.4.peg.3561"/>
<dbReference type="NCBIfam" id="TIGR01600">
    <property type="entry name" value="phage_tail_L"/>
    <property type="match status" value="1"/>
</dbReference>
<evidence type="ECO:0000313" key="1">
    <source>
        <dbReference type="EMBL" id="AEX05277.1"/>
    </source>
</evidence>
<protein>
    <submittedName>
        <fullName evidence="1">Gp18</fullName>
    </submittedName>
</protein>
<dbReference type="InterPro" id="IPR006487">
    <property type="entry name" value="Phage_lambda_L"/>
</dbReference>
<reference evidence="1 2" key="1">
    <citation type="journal article" date="2012" name="J. Bacteriol.">
        <title>Complete genome sequence of Klebsiella oxytoca KCTC 1686, used in production of 2,3-butanediol.</title>
        <authorList>
            <person name="Shin S.H."/>
            <person name="Kim S."/>
            <person name="Kim J.Y."/>
            <person name="Lee S."/>
            <person name="Um Y."/>
            <person name="Oh M.K."/>
            <person name="Kim Y.R."/>
            <person name="Lee J."/>
            <person name="Yang K.S."/>
        </authorList>
    </citation>
    <scope>NUCLEOTIDE SEQUENCE [LARGE SCALE GENOMIC DNA]</scope>
    <source>
        <strain evidence="2">ATCC 8724 / DSM 4798 / JCM 20051 / NBRC 3318 / NRRL B-199 / KCTC 1686</strain>
    </source>
</reference>
<dbReference type="EMBL" id="CP003218">
    <property type="protein sequence ID" value="AEX05277.1"/>
    <property type="molecule type" value="Genomic_DNA"/>
</dbReference>
<dbReference type="Proteomes" id="UP000007843">
    <property type="component" value="Chromosome"/>
</dbReference>
<dbReference type="Pfam" id="PF05100">
    <property type="entry name" value="Phage_tail_L"/>
    <property type="match status" value="1"/>
</dbReference>
<accession>A0A0H3HCP8</accession>
<dbReference type="GO" id="GO:0051536">
    <property type="term" value="F:iron-sulfur cluster binding"/>
    <property type="evidence" value="ECO:0007669"/>
    <property type="project" value="InterPro"/>
</dbReference>
<gene>
    <name evidence="1" type="ordered locus">KOX_17775</name>
</gene>
<dbReference type="KEGG" id="kox:KOX_17775"/>
<dbReference type="RefSeq" id="WP_014228917.1">
    <property type="nucleotide sequence ID" value="NC_016612.1"/>
</dbReference>
<organism evidence="1 2">
    <name type="scientific">Klebsiella michiganensis (strain ATCC 8724 / DSM 4798 / JCM 20051 / NBRC 3318 / NRRL B-199 / KCTC 1686 / BUCSAV 143 / CCM 1901)</name>
    <dbReference type="NCBI Taxonomy" id="1006551"/>
    <lineage>
        <taxon>Bacteria</taxon>
        <taxon>Pseudomonadati</taxon>
        <taxon>Pseudomonadota</taxon>
        <taxon>Gammaproteobacteria</taxon>
        <taxon>Enterobacterales</taxon>
        <taxon>Enterobacteriaceae</taxon>
        <taxon>Klebsiella/Raoultella group</taxon>
        <taxon>Klebsiella</taxon>
    </lineage>
</organism>
<evidence type="ECO:0000313" key="2">
    <source>
        <dbReference type="Proteomes" id="UP000007843"/>
    </source>
</evidence>